<feature type="compositionally biased region" description="Polar residues" evidence="16">
    <location>
        <begin position="355"/>
        <end position="398"/>
    </location>
</feature>
<dbReference type="CDD" id="cd14066">
    <property type="entry name" value="STKc_IRAK"/>
    <property type="match status" value="1"/>
</dbReference>
<dbReference type="SMART" id="SM00220">
    <property type="entry name" value="S_TKc"/>
    <property type="match status" value="1"/>
</dbReference>
<dbReference type="InterPro" id="IPR017441">
    <property type="entry name" value="Protein_kinase_ATP_BS"/>
</dbReference>
<keyword evidence="6" id="KW-0732">Signal</keyword>
<feature type="compositionally biased region" description="Polar residues" evidence="16">
    <location>
        <begin position="296"/>
        <end position="312"/>
    </location>
</feature>
<keyword evidence="10 15" id="KW-0067">ATP-binding</keyword>
<dbReference type="AlphaFoldDB" id="A0A498K1B0"/>
<keyword evidence="11" id="KW-1133">Transmembrane helix</keyword>
<evidence type="ECO:0000256" key="4">
    <source>
        <dbReference type="ARBA" id="ARBA00022679"/>
    </source>
</evidence>
<dbReference type="PROSITE" id="PS50011">
    <property type="entry name" value="PROTEIN_KINASE_DOM"/>
    <property type="match status" value="1"/>
</dbReference>
<dbReference type="InterPro" id="IPR001245">
    <property type="entry name" value="Ser-Thr/Tyr_kinase_cat_dom"/>
</dbReference>
<dbReference type="SUPFAM" id="SSF56112">
    <property type="entry name" value="Protein kinase-like (PK-like)"/>
    <property type="match status" value="1"/>
</dbReference>
<feature type="compositionally biased region" description="Polar residues" evidence="16">
    <location>
        <begin position="148"/>
        <end position="167"/>
    </location>
</feature>
<evidence type="ECO:0000256" key="1">
    <source>
        <dbReference type="ARBA" id="ARBA00004167"/>
    </source>
</evidence>
<evidence type="ECO:0000313" key="18">
    <source>
        <dbReference type="EMBL" id="RXI01381.1"/>
    </source>
</evidence>
<dbReference type="FunFam" id="1.10.510.10:FF:000044">
    <property type="entry name" value="Putative LRR receptor-like serine/threonine-protein kinase"/>
    <property type="match status" value="1"/>
</dbReference>
<evidence type="ECO:0000256" key="14">
    <source>
        <dbReference type="ARBA" id="ARBA00023180"/>
    </source>
</evidence>
<reference evidence="18 19" key="1">
    <citation type="submission" date="2018-10" db="EMBL/GenBank/DDBJ databases">
        <title>A high-quality apple genome assembly.</title>
        <authorList>
            <person name="Hu J."/>
        </authorList>
    </citation>
    <scope>NUCLEOTIDE SEQUENCE [LARGE SCALE GENOMIC DNA]</scope>
    <source>
        <strain evidence="19">cv. HFTH1</strain>
        <tissue evidence="18">Young leaf</tissue>
    </source>
</reference>
<dbReference type="GO" id="GO:0005524">
    <property type="term" value="F:ATP binding"/>
    <property type="evidence" value="ECO:0007669"/>
    <property type="project" value="UniProtKB-UniRule"/>
</dbReference>
<dbReference type="InterPro" id="IPR008271">
    <property type="entry name" value="Ser/Thr_kinase_AS"/>
</dbReference>
<sequence length="997" mass="108186">MEVTVESRARERSFGKVVNVNDRDEELALFLEMRRREKDKEKNAGFLLLPPNKNADELDPIAAAVAPPESDNRGGAAVSRTVGAAPPPQPKIRVDEFLNSENEKSDYDWLLTPPATPLFSSLDMEVQKTTTNQSEITNDRASAPKSRLANNQLESASRNNITSKQPTLPSGLNSSSSGNRRPSSPATRRSATPIGRSTLPSTTKPSRSSTPNSRATLSSPKPVAPPVRSSTPSRSTARSSTPTGRPSAPTTRPSAPASRSTSRPATPTHRPSSSSSSSAAAVSAPPGRSSSASKLRPTSSKNPVSSRGSSPTVKPRPLKSSEIPGFSHDAPPTLRTSVPQRPASASRDRPGAPSVKSSSVMAGSNGKPRQQSCSPSRARASNVSTTTNGNSHRVISRSSSHDNDDVNPVLIGTQMVERVVNSRKLAPPKHYDHHNTDNGSGGKSSSSESSGFGRNLSKKSIDMAMRHMDIRRSMPGNLRPVLTNVPASSGYSVRIKPTKSNTTGAMDSPLATCSNASSEPSVNNIPLSLEGCEIEAIDPGSERGNSSCKTPRKAKALFWLFPVAEEEFQRFPILVRVPDSAVICFISKFPAFAFSIFIFGLCWILELDSVIFRLGATKLCAAMVCGCFSVLKWRKEERASSSSFQEQGIINNNVRLFSYNSLRSATRNFHPSSRIGGGGYGVVYRGVLRDDAQVAIKCLSAESRQGANEFLTEINVISRIRHPNLVELLGCCVEDNHRILVYEYLENNSLSRSLLDWPTRVSICLGTATGLAFLHEEAEQQIVHRDIKASNILLDANFRPKIGDFGLAKLFPDNVTHLSTRVAGTEGYLAPEYALLGQLTKKADVYSFGVLLLEIISGRSSSKVAFGEQLLVLVEWVWKLREEERLLELVDPELTAYPEAEVMRFIKVALFCTQATAQQRPTMTQVVEMLSKEVHLNEKALTKPRPRMHAPGKFGGTSSLEETSSSSQSRKKSTANPDITSTSSLIFDDPETQILPR</sequence>
<proteinExistence type="predicted"/>
<keyword evidence="5" id="KW-0812">Transmembrane</keyword>
<evidence type="ECO:0000256" key="9">
    <source>
        <dbReference type="ARBA" id="ARBA00022777"/>
    </source>
</evidence>
<dbReference type="Gene3D" id="3.30.200.20">
    <property type="entry name" value="Phosphorylase Kinase, domain 1"/>
    <property type="match status" value="1"/>
</dbReference>
<dbReference type="Pfam" id="PF07714">
    <property type="entry name" value="PK_Tyr_Ser-Thr"/>
    <property type="match status" value="1"/>
</dbReference>
<feature type="domain" description="Protein kinase" evidence="17">
    <location>
        <begin position="669"/>
        <end position="936"/>
    </location>
</feature>
<dbReference type="EMBL" id="RDQH01000330">
    <property type="protein sequence ID" value="RXI01381.1"/>
    <property type="molecule type" value="Genomic_DNA"/>
</dbReference>
<feature type="binding site" evidence="15">
    <location>
        <position position="697"/>
    </location>
    <ligand>
        <name>ATP</name>
        <dbReference type="ChEBI" id="CHEBI:30616"/>
    </ligand>
</feature>
<keyword evidence="8 15" id="KW-0547">Nucleotide-binding</keyword>
<evidence type="ECO:0000256" key="7">
    <source>
        <dbReference type="ARBA" id="ARBA00022737"/>
    </source>
</evidence>
<evidence type="ECO:0000256" key="2">
    <source>
        <dbReference type="ARBA" id="ARBA00022527"/>
    </source>
</evidence>
<dbReference type="InterPro" id="IPR052059">
    <property type="entry name" value="CR_Ser/Thr_kinase"/>
</dbReference>
<feature type="compositionally biased region" description="Polar residues" evidence="16">
    <location>
        <begin position="975"/>
        <end position="985"/>
    </location>
</feature>
<organism evidence="18 19">
    <name type="scientific">Malus domestica</name>
    <name type="common">Apple</name>
    <name type="synonym">Pyrus malus</name>
    <dbReference type="NCBI Taxonomy" id="3750"/>
    <lineage>
        <taxon>Eukaryota</taxon>
        <taxon>Viridiplantae</taxon>
        <taxon>Streptophyta</taxon>
        <taxon>Embryophyta</taxon>
        <taxon>Tracheophyta</taxon>
        <taxon>Spermatophyta</taxon>
        <taxon>Magnoliopsida</taxon>
        <taxon>eudicotyledons</taxon>
        <taxon>Gunneridae</taxon>
        <taxon>Pentapetalae</taxon>
        <taxon>rosids</taxon>
        <taxon>fabids</taxon>
        <taxon>Rosales</taxon>
        <taxon>Rosaceae</taxon>
        <taxon>Amygdaloideae</taxon>
        <taxon>Maleae</taxon>
        <taxon>Malus</taxon>
    </lineage>
</organism>
<dbReference type="Gene3D" id="1.10.510.10">
    <property type="entry name" value="Transferase(Phosphotransferase) domain 1"/>
    <property type="match status" value="1"/>
</dbReference>
<feature type="compositionally biased region" description="Low complexity" evidence="16">
    <location>
        <begin position="168"/>
        <end position="214"/>
    </location>
</feature>
<keyword evidence="4" id="KW-0808">Transferase</keyword>
<keyword evidence="14" id="KW-0325">Glycoprotein</keyword>
<feature type="compositionally biased region" description="Low complexity" evidence="16">
    <location>
        <begin position="957"/>
        <end position="968"/>
    </location>
</feature>
<feature type="compositionally biased region" description="Polar residues" evidence="16">
    <location>
        <begin position="127"/>
        <end position="140"/>
    </location>
</feature>
<dbReference type="PANTHER" id="PTHR47973">
    <property type="entry name" value="CYSTEINE-RICH RECEPTOR-LIKE PROTEIN KINASE 3"/>
    <property type="match status" value="1"/>
</dbReference>
<dbReference type="FunFam" id="3.30.200.20:FF:000225">
    <property type="entry name" value="cold-responsive protein kinase 1"/>
    <property type="match status" value="1"/>
</dbReference>
<evidence type="ECO:0000256" key="3">
    <source>
        <dbReference type="ARBA" id="ARBA00022553"/>
    </source>
</evidence>
<keyword evidence="7" id="KW-0677">Repeat</keyword>
<keyword evidence="9" id="KW-0418">Kinase</keyword>
<feature type="region of interest" description="Disordered" evidence="16">
    <location>
        <begin position="425"/>
        <end position="455"/>
    </location>
</feature>
<keyword evidence="3" id="KW-0597">Phosphoprotein</keyword>
<keyword evidence="13" id="KW-0675">Receptor</keyword>
<dbReference type="GO" id="GO:0016020">
    <property type="term" value="C:membrane"/>
    <property type="evidence" value="ECO:0007669"/>
    <property type="project" value="UniProtKB-SubCell"/>
</dbReference>
<protein>
    <recommendedName>
        <fullName evidence="17">Protein kinase domain-containing protein</fullName>
    </recommendedName>
</protein>
<feature type="region of interest" description="Disordered" evidence="16">
    <location>
        <begin position="65"/>
        <end position="408"/>
    </location>
</feature>
<feature type="compositionally biased region" description="Basic and acidic residues" evidence="16">
    <location>
        <begin position="92"/>
        <end position="107"/>
    </location>
</feature>
<evidence type="ECO:0000256" key="13">
    <source>
        <dbReference type="ARBA" id="ARBA00023170"/>
    </source>
</evidence>
<dbReference type="PROSITE" id="PS00107">
    <property type="entry name" value="PROTEIN_KINASE_ATP"/>
    <property type="match status" value="1"/>
</dbReference>
<feature type="compositionally biased region" description="Low complexity" evidence="16">
    <location>
        <begin position="443"/>
        <end position="453"/>
    </location>
</feature>
<evidence type="ECO:0000256" key="11">
    <source>
        <dbReference type="ARBA" id="ARBA00022989"/>
    </source>
</evidence>
<keyword evidence="2" id="KW-0723">Serine/threonine-protein kinase</keyword>
<evidence type="ECO:0000256" key="8">
    <source>
        <dbReference type="ARBA" id="ARBA00022741"/>
    </source>
</evidence>
<evidence type="ECO:0000256" key="12">
    <source>
        <dbReference type="ARBA" id="ARBA00023136"/>
    </source>
</evidence>
<accession>A0A498K1B0</accession>
<keyword evidence="19" id="KW-1185">Reference proteome</keyword>
<evidence type="ECO:0000256" key="16">
    <source>
        <dbReference type="SAM" id="MobiDB-lite"/>
    </source>
</evidence>
<name>A0A498K1B0_MALDO</name>
<dbReference type="Proteomes" id="UP000290289">
    <property type="component" value="Chromosome 4"/>
</dbReference>
<dbReference type="InterPro" id="IPR011009">
    <property type="entry name" value="Kinase-like_dom_sf"/>
</dbReference>
<evidence type="ECO:0000256" key="10">
    <source>
        <dbReference type="ARBA" id="ARBA00022840"/>
    </source>
</evidence>
<feature type="compositionally biased region" description="Low complexity" evidence="16">
    <location>
        <begin position="226"/>
        <end position="293"/>
    </location>
</feature>
<evidence type="ECO:0000313" key="19">
    <source>
        <dbReference type="Proteomes" id="UP000290289"/>
    </source>
</evidence>
<dbReference type="STRING" id="3750.A0A498K1B0"/>
<evidence type="ECO:0000256" key="6">
    <source>
        <dbReference type="ARBA" id="ARBA00022729"/>
    </source>
</evidence>
<evidence type="ECO:0000259" key="17">
    <source>
        <dbReference type="PROSITE" id="PS50011"/>
    </source>
</evidence>
<dbReference type="PROSITE" id="PS00108">
    <property type="entry name" value="PROTEIN_KINASE_ST"/>
    <property type="match status" value="1"/>
</dbReference>
<dbReference type="InterPro" id="IPR000719">
    <property type="entry name" value="Prot_kinase_dom"/>
</dbReference>
<feature type="region of interest" description="Disordered" evidence="16">
    <location>
        <begin position="938"/>
        <end position="997"/>
    </location>
</feature>
<comment type="subcellular location">
    <subcellularLocation>
        <location evidence="1">Membrane</location>
        <topology evidence="1">Single-pass membrane protein</topology>
    </subcellularLocation>
</comment>
<keyword evidence="12" id="KW-0472">Membrane</keyword>
<gene>
    <name evidence="18" type="ORF">DVH24_014730</name>
</gene>
<comment type="caution">
    <text evidence="18">The sequence shown here is derived from an EMBL/GenBank/DDBJ whole genome shotgun (WGS) entry which is preliminary data.</text>
</comment>
<evidence type="ECO:0000256" key="5">
    <source>
        <dbReference type="ARBA" id="ARBA00022692"/>
    </source>
</evidence>
<dbReference type="GO" id="GO:0004674">
    <property type="term" value="F:protein serine/threonine kinase activity"/>
    <property type="evidence" value="ECO:0007669"/>
    <property type="project" value="UniProtKB-KW"/>
</dbReference>
<evidence type="ECO:0000256" key="15">
    <source>
        <dbReference type="PROSITE-ProRule" id="PRU10141"/>
    </source>
</evidence>